<reference evidence="1 2" key="1">
    <citation type="submission" date="2016-07" db="EMBL/GenBank/DDBJ databases">
        <title>Draft genome of Streptomyces diastatochromogenes.</title>
        <authorList>
            <person name="Podduturi R."/>
            <person name="Lukassen M.B."/>
            <person name="Clausen N."/>
            <person name="Nielsen J.L."/>
            <person name="Jorgensen N.O."/>
        </authorList>
    </citation>
    <scope>NUCLEOTIDE SEQUENCE [LARGE SCALE GENOMIC DNA]</scope>
    <source>
        <strain evidence="1 2">DSM 40608</strain>
    </source>
</reference>
<sequence>MNFPAEIKVNIDGNIADALSTLDQPQGPVQKRLIWFAEDLQEISDGRLLLDSGVIVRFRSGDTPDDLTVKLRPCTEAQLVGQFSSRFDRESFEYKIEQDWSGSRRVLAASATRTRPQGALLYAVAPGANAAASLDDRQQHFLQKCAPTVHITELAALGPISSTKFNNVPLDDLEVDLERWSVADLDFLELSIRVKPKDDEKADQFEARAKHKQKKLESAVRDLGVVISENPENKTRRVLTTLAASYR</sequence>
<evidence type="ECO:0000313" key="1">
    <source>
        <dbReference type="EMBL" id="OXY89686.1"/>
    </source>
</evidence>
<accession>A0A233S1Z4</accession>
<dbReference type="AlphaFoldDB" id="A0A233S1Z4"/>
<protein>
    <recommendedName>
        <fullName evidence="3">CYTH domain-containing protein</fullName>
    </recommendedName>
</protein>
<keyword evidence="2" id="KW-1185">Reference proteome</keyword>
<name>A0A233S1Z4_STRDA</name>
<evidence type="ECO:0000313" key="2">
    <source>
        <dbReference type="Proteomes" id="UP000215483"/>
    </source>
</evidence>
<dbReference type="RefSeq" id="WP_244202153.1">
    <property type="nucleotide sequence ID" value="NZ_MCGQ01000042.1"/>
</dbReference>
<evidence type="ECO:0008006" key="3">
    <source>
        <dbReference type="Google" id="ProtNLM"/>
    </source>
</evidence>
<dbReference type="EMBL" id="MCGQ01000042">
    <property type="protein sequence ID" value="OXY89686.1"/>
    <property type="molecule type" value="Genomic_DNA"/>
</dbReference>
<organism evidence="1 2">
    <name type="scientific">Streptomyces diastatochromogenes</name>
    <dbReference type="NCBI Taxonomy" id="42236"/>
    <lineage>
        <taxon>Bacteria</taxon>
        <taxon>Bacillati</taxon>
        <taxon>Actinomycetota</taxon>
        <taxon>Actinomycetes</taxon>
        <taxon>Kitasatosporales</taxon>
        <taxon>Streptomycetaceae</taxon>
        <taxon>Streptomyces</taxon>
    </lineage>
</organism>
<gene>
    <name evidence="1" type="ORF">BEK98_37370</name>
</gene>
<dbReference type="Proteomes" id="UP000215483">
    <property type="component" value="Unassembled WGS sequence"/>
</dbReference>
<comment type="caution">
    <text evidence="1">The sequence shown here is derived from an EMBL/GenBank/DDBJ whole genome shotgun (WGS) entry which is preliminary data.</text>
</comment>
<proteinExistence type="predicted"/>